<dbReference type="GeneID" id="103712661"/>
<reference evidence="3" key="1">
    <citation type="journal article" date="2019" name="Nat. Commun.">
        <title>Genome-wide association mapping of date palm fruit traits.</title>
        <authorList>
            <person name="Hazzouri K.M."/>
            <person name="Gros-Balthazard M."/>
            <person name="Flowers J.M."/>
            <person name="Copetti D."/>
            <person name="Lemansour A."/>
            <person name="Lebrun M."/>
            <person name="Masmoudi K."/>
            <person name="Ferrand S."/>
            <person name="Dhar M.I."/>
            <person name="Fresquez Z.A."/>
            <person name="Rosas U."/>
            <person name="Zhang J."/>
            <person name="Talag J."/>
            <person name="Lee S."/>
            <person name="Kudrna D."/>
            <person name="Powell R.F."/>
            <person name="Leitch I.J."/>
            <person name="Krueger R.R."/>
            <person name="Wing R.A."/>
            <person name="Amiri K.M.A."/>
            <person name="Purugganan M.D."/>
        </authorList>
    </citation>
    <scope>NUCLEOTIDE SEQUENCE [LARGE SCALE GENOMIC DNA]</scope>
    <source>
        <strain evidence="3">cv. Khalas</strain>
    </source>
</reference>
<sequence length="285" mass="29857">MLSLKTLPCLHRPYAPFKSLLFPSCLSPPSLFSPPSPARPSLILSAAPAALSAASAAYSAATKMAAAACTTVEHVVLFKVRDSTDPSKIDAMISNLRSLVSLDIVSHLAAGPILRNRSAAASAAGFTHLLHSRYRSKPDLAAYSAHPAHQAVVKEHVLPICDNIMAVDWVADLDGPAPPPGSAMRLTLAKPKEGEAAAELLTAIQGAKGAAPSAWQVSYGENFSPARAKGYSVEFLSVFPGLEELDAMDGEGNEAVEAHKEKVRPLLESLIVVDFVVPAPPAASL</sequence>
<dbReference type="InterPro" id="IPR011008">
    <property type="entry name" value="Dimeric_a/b-barrel"/>
</dbReference>
<evidence type="ECO:0000256" key="1">
    <source>
        <dbReference type="ARBA" id="ARBA00011738"/>
    </source>
</evidence>
<dbReference type="InterPro" id="IPR013097">
    <property type="entry name" value="Dabb"/>
</dbReference>
<gene>
    <name evidence="4" type="primary">LOC103712661</name>
</gene>
<evidence type="ECO:0000313" key="3">
    <source>
        <dbReference type="Proteomes" id="UP000228380"/>
    </source>
</evidence>
<dbReference type="SMART" id="SM00886">
    <property type="entry name" value="Dabb"/>
    <property type="match status" value="2"/>
</dbReference>
<accession>A0A8B7CEE2</accession>
<dbReference type="Proteomes" id="UP000228380">
    <property type="component" value="Chromosome 6"/>
</dbReference>
<organism evidence="3 4">
    <name type="scientific">Phoenix dactylifera</name>
    <name type="common">Date palm</name>
    <dbReference type="NCBI Taxonomy" id="42345"/>
    <lineage>
        <taxon>Eukaryota</taxon>
        <taxon>Viridiplantae</taxon>
        <taxon>Streptophyta</taxon>
        <taxon>Embryophyta</taxon>
        <taxon>Tracheophyta</taxon>
        <taxon>Spermatophyta</taxon>
        <taxon>Magnoliopsida</taxon>
        <taxon>Liliopsida</taxon>
        <taxon>Arecaceae</taxon>
        <taxon>Coryphoideae</taxon>
        <taxon>Phoeniceae</taxon>
        <taxon>Phoenix</taxon>
    </lineage>
</organism>
<proteinExistence type="predicted"/>
<dbReference type="SUPFAM" id="SSF54909">
    <property type="entry name" value="Dimeric alpha+beta barrel"/>
    <property type="match status" value="2"/>
</dbReference>
<dbReference type="Gene3D" id="3.30.70.100">
    <property type="match status" value="2"/>
</dbReference>
<reference evidence="4" key="2">
    <citation type="submission" date="2025-08" db="UniProtKB">
        <authorList>
            <consortium name="RefSeq"/>
        </authorList>
    </citation>
    <scope>IDENTIFICATION</scope>
    <source>
        <tissue evidence="4">Young leaves</tissue>
    </source>
</reference>
<evidence type="ECO:0000259" key="2">
    <source>
        <dbReference type="PROSITE" id="PS51502"/>
    </source>
</evidence>
<dbReference type="PANTHER" id="PTHR33178:SF3">
    <property type="entry name" value="STRESS-RESPONSE A_B BARREL DOMAIN-CONTAINING PROTEIN UP3"/>
    <property type="match status" value="1"/>
</dbReference>
<dbReference type="Pfam" id="PF07876">
    <property type="entry name" value="Dabb"/>
    <property type="match status" value="2"/>
</dbReference>
<protein>
    <submittedName>
        <fullName evidence="4">Stress-response A/B barrel domain-containing protein UP3</fullName>
    </submittedName>
</protein>
<comment type="subunit">
    <text evidence="1">Homodimer.</text>
</comment>
<dbReference type="RefSeq" id="XP_008797470.2">
    <property type="nucleotide sequence ID" value="XM_008799248.4"/>
</dbReference>
<keyword evidence="3" id="KW-1185">Reference proteome</keyword>
<dbReference type="InterPro" id="IPR044662">
    <property type="entry name" value="HS1/DABB1-like"/>
</dbReference>
<name>A0A8B7CEE2_PHODC</name>
<dbReference type="OrthoDB" id="42919at2759"/>
<evidence type="ECO:0000313" key="4">
    <source>
        <dbReference type="RefSeq" id="XP_008797470.2"/>
    </source>
</evidence>
<dbReference type="KEGG" id="pda:103712661"/>
<dbReference type="PROSITE" id="PS51502">
    <property type="entry name" value="S_R_A_B_BARREL"/>
    <property type="match status" value="2"/>
</dbReference>
<feature type="domain" description="Stress-response A/B barrel" evidence="2">
    <location>
        <begin position="72"/>
        <end position="169"/>
    </location>
</feature>
<dbReference type="AlphaFoldDB" id="A0A8B7CEE2"/>
<dbReference type="PANTHER" id="PTHR33178">
    <property type="match status" value="1"/>
</dbReference>
<feature type="domain" description="Stress-response A/B barrel" evidence="2">
    <location>
        <begin position="183"/>
        <end position="275"/>
    </location>
</feature>